<dbReference type="Proteomes" id="UP000270924">
    <property type="component" value="Unassembled WGS sequence"/>
</dbReference>
<evidence type="ECO:0000313" key="2">
    <source>
        <dbReference type="EMBL" id="VDM12418.1"/>
    </source>
</evidence>
<keyword evidence="3" id="KW-1185">Reference proteome</keyword>
<dbReference type="EMBL" id="UYWW01003061">
    <property type="protein sequence ID" value="VDM12418.1"/>
    <property type="molecule type" value="Genomic_DNA"/>
</dbReference>
<dbReference type="InParanoid" id="A0A3P7FNU1"/>
<organism evidence="2 3">
    <name type="scientific">Wuchereria bancrofti</name>
    <dbReference type="NCBI Taxonomy" id="6293"/>
    <lineage>
        <taxon>Eukaryota</taxon>
        <taxon>Metazoa</taxon>
        <taxon>Ecdysozoa</taxon>
        <taxon>Nematoda</taxon>
        <taxon>Chromadorea</taxon>
        <taxon>Rhabditida</taxon>
        <taxon>Spirurina</taxon>
        <taxon>Spiruromorpha</taxon>
        <taxon>Filarioidea</taxon>
        <taxon>Onchocercidae</taxon>
        <taxon>Wuchereria</taxon>
    </lineage>
</organism>
<evidence type="ECO:0000313" key="3">
    <source>
        <dbReference type="Proteomes" id="UP000270924"/>
    </source>
</evidence>
<dbReference type="AlphaFoldDB" id="A0A3P7FNU1"/>
<evidence type="ECO:0000256" key="1">
    <source>
        <dbReference type="SAM" id="MobiDB-lite"/>
    </source>
</evidence>
<gene>
    <name evidence="2" type="ORF">WBA_LOCUS5804</name>
</gene>
<proteinExistence type="predicted"/>
<accession>A0A3P7FNU1</accession>
<feature type="compositionally biased region" description="Acidic residues" evidence="1">
    <location>
        <begin position="38"/>
        <end position="59"/>
    </location>
</feature>
<reference evidence="2 3" key="1">
    <citation type="submission" date="2018-11" db="EMBL/GenBank/DDBJ databases">
        <authorList>
            <consortium name="Pathogen Informatics"/>
        </authorList>
    </citation>
    <scope>NUCLEOTIDE SEQUENCE [LARGE SCALE GENOMIC DNA]</scope>
</reference>
<protein>
    <submittedName>
        <fullName evidence="2">Uncharacterized protein</fullName>
    </submittedName>
</protein>
<sequence>MNGFNGGLTYREGFGAAVGAGCIGGVNNNTGPYVTTTNDDDNSDDNNDNNNDDDDDDDVAEVFDDCRKIRFFINDLEINQ</sequence>
<feature type="region of interest" description="Disordered" evidence="1">
    <location>
        <begin position="29"/>
        <end position="59"/>
    </location>
</feature>
<name>A0A3P7FNU1_WUCBA</name>